<evidence type="ECO:0000256" key="18">
    <source>
        <dbReference type="RuleBase" id="RU003403"/>
    </source>
</evidence>
<feature type="domain" description="NADH:quinone oxidoreductase/Mrp antiporter transmembrane" evidence="19">
    <location>
        <begin position="76"/>
        <end position="270"/>
    </location>
</feature>
<dbReference type="EMBL" id="MG986896">
    <property type="protein sequence ID" value="QCF46394.1"/>
    <property type="molecule type" value="Genomic_DNA"/>
</dbReference>
<dbReference type="InterPro" id="IPR050175">
    <property type="entry name" value="Complex_I_Subunit_2"/>
</dbReference>
<keyword evidence="12 18" id="KW-1133">Transmembrane helix</keyword>
<feature type="transmembrane region" description="Helical" evidence="18">
    <location>
        <begin position="259"/>
        <end position="280"/>
    </location>
</feature>
<keyword evidence="10 18" id="KW-1278">Translocase</keyword>
<dbReference type="CTD" id="4536"/>
<evidence type="ECO:0000256" key="10">
    <source>
        <dbReference type="ARBA" id="ARBA00022967"/>
    </source>
</evidence>
<dbReference type="InterPro" id="IPR001750">
    <property type="entry name" value="ND/Mrp_TM"/>
</dbReference>
<feature type="transmembrane region" description="Helical" evidence="18">
    <location>
        <begin position="6"/>
        <end position="29"/>
    </location>
</feature>
<evidence type="ECO:0000313" key="20">
    <source>
        <dbReference type="EMBL" id="QCF46394.1"/>
    </source>
</evidence>
<feature type="transmembrane region" description="Helical" evidence="18">
    <location>
        <begin position="138"/>
        <end position="155"/>
    </location>
</feature>
<dbReference type="GO" id="GO:0006120">
    <property type="term" value="P:mitochondrial electron transport, NADH to ubiquinone"/>
    <property type="evidence" value="ECO:0007669"/>
    <property type="project" value="InterPro"/>
</dbReference>
<sequence>MFFKKLMLWVISTTILISISSSSWFIYWLSMEMNLMSFIPIMNNYKIKNCNSMIIYFIIQSFSSSLFFISSFQFSLSESLFFLAILNLAIMIKLAIIPFHFWIITISESLNFKALFLILSFQKIIPLFILSNFFLDKFIILIMISTLTSSILALNLKLVKKLLILSSISHQGWMISMIFKKINLWISYVIIYSIIIFSITEKCKKYKIYSMFNIANNKINFNEKMNFIMHFMSLGGMPPFMGFFMKMMVIFVLMKLKTFIIMILIISSLINLFFYFKILTPIFFFNIKSLKNIKINFSNKTMFINMNLMFLTFLINLWVF</sequence>
<dbReference type="InterPro" id="IPR003917">
    <property type="entry name" value="NADH_UbQ_OxRdtase_chain2"/>
</dbReference>
<comment type="catalytic activity">
    <reaction evidence="17 18">
        <text>a ubiquinone + NADH + 5 H(+)(in) = a ubiquinol + NAD(+) + 4 H(+)(out)</text>
        <dbReference type="Rhea" id="RHEA:29091"/>
        <dbReference type="Rhea" id="RHEA-COMP:9565"/>
        <dbReference type="Rhea" id="RHEA-COMP:9566"/>
        <dbReference type="ChEBI" id="CHEBI:15378"/>
        <dbReference type="ChEBI" id="CHEBI:16389"/>
        <dbReference type="ChEBI" id="CHEBI:17976"/>
        <dbReference type="ChEBI" id="CHEBI:57540"/>
        <dbReference type="ChEBI" id="CHEBI:57945"/>
        <dbReference type="EC" id="7.1.1.2"/>
    </reaction>
</comment>
<evidence type="ECO:0000256" key="16">
    <source>
        <dbReference type="ARBA" id="ARBA00023136"/>
    </source>
</evidence>
<keyword evidence="15 18" id="KW-0496">Mitochondrion</keyword>
<keyword evidence="9 18" id="KW-0999">Mitochondrion inner membrane</keyword>
<evidence type="ECO:0000256" key="11">
    <source>
        <dbReference type="ARBA" id="ARBA00022982"/>
    </source>
</evidence>
<keyword evidence="8 18" id="KW-0812">Transmembrane</keyword>
<feature type="transmembrane region" description="Helical" evidence="18">
    <location>
        <begin position="185"/>
        <end position="203"/>
    </location>
</feature>
<dbReference type="PANTHER" id="PTHR46552">
    <property type="entry name" value="NADH-UBIQUINONE OXIDOREDUCTASE CHAIN 2"/>
    <property type="match status" value="1"/>
</dbReference>
<organism evidence="20">
    <name type="scientific">Dermacentor everestianus</name>
    <dbReference type="NCBI Taxonomy" id="1167514"/>
    <lineage>
        <taxon>Eukaryota</taxon>
        <taxon>Metazoa</taxon>
        <taxon>Ecdysozoa</taxon>
        <taxon>Arthropoda</taxon>
        <taxon>Chelicerata</taxon>
        <taxon>Arachnida</taxon>
        <taxon>Acari</taxon>
        <taxon>Parasitiformes</taxon>
        <taxon>Ixodida</taxon>
        <taxon>Ixodoidea</taxon>
        <taxon>Ixodidae</taxon>
        <taxon>Rhipicephalinae</taxon>
        <taxon>Dermacentor</taxon>
    </lineage>
</organism>
<feature type="transmembrane region" description="Helical" evidence="18">
    <location>
        <begin position="80"/>
        <end position="102"/>
    </location>
</feature>
<keyword evidence="11 18" id="KW-0249">Electron transport</keyword>
<geneLocation type="mitochondrion" evidence="20"/>
<evidence type="ECO:0000256" key="12">
    <source>
        <dbReference type="ARBA" id="ARBA00022989"/>
    </source>
</evidence>
<reference evidence="20" key="1">
    <citation type="journal article" date="2018" name="Syst Appl Acarol">
        <title>The mitochondrial genome and phylogenetic analysis of the tick Dermacentor everestianus Hirst, 1926 (Acari: Ixodidae).</title>
        <authorList>
            <person name="Yu Z."/>
            <person name="Zhang S."/>
            <person name="Wang T."/>
            <person name="Yang X."/>
            <person name="Wang H."/>
            <person name="Liu J."/>
        </authorList>
    </citation>
    <scope>NUCLEOTIDE SEQUENCE</scope>
</reference>
<keyword evidence="14 18" id="KW-0830">Ubiquinone</keyword>
<evidence type="ECO:0000259" key="19">
    <source>
        <dbReference type="Pfam" id="PF00361"/>
    </source>
</evidence>
<dbReference type="GO" id="GO:0005743">
    <property type="term" value="C:mitochondrial inner membrane"/>
    <property type="evidence" value="ECO:0007669"/>
    <property type="project" value="UniProtKB-SubCell"/>
</dbReference>
<evidence type="ECO:0000256" key="9">
    <source>
        <dbReference type="ARBA" id="ARBA00022792"/>
    </source>
</evidence>
<evidence type="ECO:0000256" key="1">
    <source>
        <dbReference type="ARBA" id="ARBA00003257"/>
    </source>
</evidence>
<evidence type="ECO:0000256" key="7">
    <source>
        <dbReference type="ARBA" id="ARBA00022660"/>
    </source>
</evidence>
<keyword evidence="13 18" id="KW-0520">NAD</keyword>
<evidence type="ECO:0000256" key="6">
    <source>
        <dbReference type="ARBA" id="ARBA00022448"/>
    </source>
</evidence>
<dbReference type="GeneID" id="40487683"/>
<evidence type="ECO:0000256" key="2">
    <source>
        <dbReference type="ARBA" id="ARBA00004448"/>
    </source>
</evidence>
<dbReference type="GO" id="GO:0008137">
    <property type="term" value="F:NADH dehydrogenase (ubiquinone) activity"/>
    <property type="evidence" value="ECO:0007669"/>
    <property type="project" value="UniProtKB-EC"/>
</dbReference>
<evidence type="ECO:0000256" key="14">
    <source>
        <dbReference type="ARBA" id="ARBA00023075"/>
    </source>
</evidence>
<comment type="function">
    <text evidence="1">Core subunit of the mitochondrial membrane respiratory chain NADH dehydrogenase (Complex I) that is believed to belong to the minimal assembly required for catalysis. Complex I functions in the transfer of electrons from NADH to the respiratory chain. The immediate electron acceptor for the enzyme is believed to be ubiquinone.</text>
</comment>
<evidence type="ECO:0000256" key="4">
    <source>
        <dbReference type="ARBA" id="ARBA00012944"/>
    </source>
</evidence>
<accession>A0A4D6QJW7</accession>
<evidence type="ECO:0000256" key="3">
    <source>
        <dbReference type="ARBA" id="ARBA00007012"/>
    </source>
</evidence>
<evidence type="ECO:0000256" key="5">
    <source>
        <dbReference type="ARBA" id="ARBA00021008"/>
    </source>
</evidence>
<dbReference type="EC" id="7.1.1.2" evidence="4 18"/>
<evidence type="ECO:0000256" key="17">
    <source>
        <dbReference type="ARBA" id="ARBA00049551"/>
    </source>
</evidence>
<feature type="transmembrane region" description="Helical" evidence="18">
    <location>
        <begin position="114"/>
        <end position="132"/>
    </location>
</feature>
<feature type="transmembrane region" description="Helical" evidence="18">
    <location>
        <begin position="301"/>
        <end position="319"/>
    </location>
</feature>
<comment type="subcellular location">
    <subcellularLocation>
        <location evidence="2 18">Mitochondrion inner membrane</location>
        <topology evidence="2 18">Multi-pass membrane protein</topology>
    </subcellularLocation>
</comment>
<keyword evidence="6" id="KW-0813">Transport</keyword>
<evidence type="ECO:0000256" key="8">
    <source>
        <dbReference type="ARBA" id="ARBA00022692"/>
    </source>
</evidence>
<dbReference type="RefSeq" id="YP_009652695.1">
    <property type="nucleotide sequence ID" value="NC_042764.1"/>
</dbReference>
<dbReference type="AlphaFoldDB" id="A0A4D6QJW7"/>
<dbReference type="Pfam" id="PF00361">
    <property type="entry name" value="Proton_antipo_M"/>
    <property type="match status" value="1"/>
</dbReference>
<dbReference type="PANTHER" id="PTHR46552:SF1">
    <property type="entry name" value="NADH-UBIQUINONE OXIDOREDUCTASE CHAIN 2"/>
    <property type="match status" value="1"/>
</dbReference>
<feature type="transmembrane region" description="Helical" evidence="18">
    <location>
        <begin position="50"/>
        <end position="74"/>
    </location>
</feature>
<proteinExistence type="inferred from homology"/>
<keyword evidence="16 18" id="KW-0472">Membrane</keyword>
<dbReference type="PRINTS" id="PR01436">
    <property type="entry name" value="NADHDHGNASE2"/>
</dbReference>
<evidence type="ECO:0000256" key="13">
    <source>
        <dbReference type="ARBA" id="ARBA00023027"/>
    </source>
</evidence>
<comment type="similarity">
    <text evidence="3 18">Belongs to the complex I subunit 2 family.</text>
</comment>
<name>A0A4D6QJW7_9ACAR</name>
<evidence type="ECO:0000256" key="15">
    <source>
        <dbReference type="ARBA" id="ARBA00023128"/>
    </source>
</evidence>
<feature type="transmembrane region" description="Helical" evidence="18">
    <location>
        <begin position="227"/>
        <end position="253"/>
    </location>
</feature>
<keyword evidence="7 18" id="KW-0679">Respiratory chain</keyword>
<protein>
    <recommendedName>
        <fullName evidence="5 18">NADH-ubiquinone oxidoreductase chain 2</fullName>
        <ecNumber evidence="4 18">7.1.1.2</ecNumber>
    </recommendedName>
</protein>
<comment type="function">
    <text evidence="18">Core subunit of the mitochondrial membrane respiratory chain NADH dehydrogenase (Complex I) which catalyzes electron transfer from NADH through the respiratory chain, using ubiquinone as an electron acceptor. Essential for the catalytic activity and assembly of complex I.</text>
</comment>
<gene>
    <name evidence="20" type="primary">ND2</name>
</gene>